<evidence type="ECO:0000313" key="1">
    <source>
        <dbReference type="EMBL" id="KAJ0082842.1"/>
    </source>
</evidence>
<comment type="caution">
    <text evidence="1">The sequence shown here is derived from an EMBL/GenBank/DDBJ whole genome shotgun (WGS) entry which is preliminary data.</text>
</comment>
<accession>A0ACC1A7P0</accession>
<gene>
    <name evidence="1" type="ORF">Patl1_10581</name>
</gene>
<reference evidence="2" key="1">
    <citation type="journal article" date="2023" name="G3 (Bethesda)">
        <title>Genome assembly and association tests identify interacting loci associated with vigor, precocity, and sex in interspecific pistachio rootstocks.</title>
        <authorList>
            <person name="Palmer W."/>
            <person name="Jacygrad E."/>
            <person name="Sagayaradj S."/>
            <person name="Cavanaugh K."/>
            <person name="Han R."/>
            <person name="Bertier L."/>
            <person name="Beede B."/>
            <person name="Kafkas S."/>
            <person name="Golino D."/>
            <person name="Preece J."/>
            <person name="Michelmore R."/>
        </authorList>
    </citation>
    <scope>NUCLEOTIDE SEQUENCE [LARGE SCALE GENOMIC DNA]</scope>
</reference>
<dbReference type="EMBL" id="CM047908">
    <property type="protein sequence ID" value="KAJ0082842.1"/>
    <property type="molecule type" value="Genomic_DNA"/>
</dbReference>
<proteinExistence type="predicted"/>
<sequence>MKLFQGYIRGKKPQSSESELWLMPFLIRYWRANSDPLGFSKYELGKSDWGWSWKERWIAARPWESRVPSKLISPKKVQHGQANKVVENINSPFKSKSPKKGQQGRANKVDNINSPSEFKSPLKVQHSQASKVGKNINSLTQKSSVSVKPPMPNGSGTTKGRRLSFPAAEKLSPRQSTKVEETNTKERTTKGRRLSFPAAEKPSPGGNAIAGKTNTKEITTKGRRLSFPTVEKQSLPEGNTKAEEASAKELSVS</sequence>
<dbReference type="Proteomes" id="UP001164250">
    <property type="component" value="Chromosome 12"/>
</dbReference>
<evidence type="ECO:0000313" key="2">
    <source>
        <dbReference type="Proteomes" id="UP001164250"/>
    </source>
</evidence>
<keyword evidence="2" id="KW-1185">Reference proteome</keyword>
<protein>
    <submittedName>
        <fullName evidence="1">Uncharacterized protein</fullName>
    </submittedName>
</protein>
<organism evidence="1 2">
    <name type="scientific">Pistacia atlantica</name>
    <dbReference type="NCBI Taxonomy" id="434234"/>
    <lineage>
        <taxon>Eukaryota</taxon>
        <taxon>Viridiplantae</taxon>
        <taxon>Streptophyta</taxon>
        <taxon>Embryophyta</taxon>
        <taxon>Tracheophyta</taxon>
        <taxon>Spermatophyta</taxon>
        <taxon>Magnoliopsida</taxon>
        <taxon>eudicotyledons</taxon>
        <taxon>Gunneridae</taxon>
        <taxon>Pentapetalae</taxon>
        <taxon>rosids</taxon>
        <taxon>malvids</taxon>
        <taxon>Sapindales</taxon>
        <taxon>Anacardiaceae</taxon>
        <taxon>Pistacia</taxon>
    </lineage>
</organism>
<name>A0ACC1A7P0_9ROSI</name>